<dbReference type="InterPro" id="IPR005103">
    <property type="entry name" value="AA9_LPMO"/>
</dbReference>
<evidence type="ECO:0000256" key="5">
    <source>
        <dbReference type="RuleBase" id="RU368122"/>
    </source>
</evidence>
<dbReference type="PANTHER" id="PTHR33353:SF19">
    <property type="entry name" value="GLYCOSYLHYDROLASE FAMILY 61-8 PROTEIN"/>
    <property type="match status" value="1"/>
</dbReference>
<keyword evidence="5" id="KW-0119">Carbohydrate metabolism</keyword>
<evidence type="ECO:0000259" key="7">
    <source>
        <dbReference type="Pfam" id="PF03443"/>
    </source>
</evidence>
<evidence type="ECO:0000256" key="4">
    <source>
        <dbReference type="ARBA" id="ARBA00023157"/>
    </source>
</evidence>
<protein>
    <recommendedName>
        <fullName evidence="5">AA9 family lytic polysaccharide monooxygenase</fullName>
        <ecNumber evidence="5">1.14.99.56</ecNumber>
    </recommendedName>
    <alternativeName>
        <fullName evidence="5">Endo-beta-1,4-glucanase</fullName>
    </alternativeName>
    <alternativeName>
        <fullName evidence="5">Glycosyl hydrolase 61 family protein</fullName>
    </alternativeName>
</protein>
<feature type="domain" description="Auxiliary Activity family 9 catalytic" evidence="7">
    <location>
        <begin position="21"/>
        <end position="232"/>
    </location>
</feature>
<keyword evidence="8" id="KW-0503">Monooxygenase</keyword>
<keyword evidence="9" id="KW-1185">Reference proteome</keyword>
<dbReference type="Gene3D" id="2.70.50.70">
    <property type="match status" value="1"/>
</dbReference>
<dbReference type="OrthoDB" id="4849160at2759"/>
<dbReference type="EMBL" id="MU005766">
    <property type="protein sequence ID" value="KAF2712316.1"/>
    <property type="molecule type" value="Genomic_DNA"/>
</dbReference>
<reference evidence="8" key="1">
    <citation type="journal article" date="2020" name="Stud. Mycol.">
        <title>101 Dothideomycetes genomes: a test case for predicting lifestyles and emergence of pathogens.</title>
        <authorList>
            <person name="Haridas S."/>
            <person name="Albert R."/>
            <person name="Binder M."/>
            <person name="Bloem J."/>
            <person name="Labutti K."/>
            <person name="Salamov A."/>
            <person name="Andreopoulos B."/>
            <person name="Baker S."/>
            <person name="Barry K."/>
            <person name="Bills G."/>
            <person name="Bluhm B."/>
            <person name="Cannon C."/>
            <person name="Castanera R."/>
            <person name="Culley D."/>
            <person name="Daum C."/>
            <person name="Ezra D."/>
            <person name="Gonzalez J."/>
            <person name="Henrissat B."/>
            <person name="Kuo A."/>
            <person name="Liang C."/>
            <person name="Lipzen A."/>
            <person name="Lutzoni F."/>
            <person name="Magnuson J."/>
            <person name="Mondo S."/>
            <person name="Nolan M."/>
            <person name="Ohm R."/>
            <person name="Pangilinan J."/>
            <person name="Park H.-J."/>
            <person name="Ramirez L."/>
            <person name="Alfaro M."/>
            <person name="Sun H."/>
            <person name="Tritt A."/>
            <person name="Yoshinaga Y."/>
            <person name="Zwiers L.-H."/>
            <person name="Turgeon B."/>
            <person name="Goodwin S."/>
            <person name="Spatafora J."/>
            <person name="Crous P."/>
            <person name="Grigoriev I."/>
        </authorList>
    </citation>
    <scope>NUCLEOTIDE SEQUENCE</scope>
    <source>
        <strain evidence="8">CBS 279.74</strain>
    </source>
</reference>
<sequence>MRVSVAMSLVVAALSRNALAHGGVTAYTIDGTIYPGYEWAEPAEGQKDLIQRSWHAYPHENALSSNITCNYKGATVSGAFHAPVQAGATISTTWSHDGFGWVHTIGPLTAYLASCGDDCTSIVDIANLEWFKIAEEGLREGYAVGNEDGWFQNDLWENRRTDHWDVVVPVGLKPGRYMVRHEIINLQLSPVQFYPNCAQLEVSGSGSSVPSEEYLVKFPGAYSMSDPGIAISGKVSGDNVTMNYTIPGPKLWTG</sequence>
<dbReference type="Proteomes" id="UP000799428">
    <property type="component" value="Unassembled WGS sequence"/>
</dbReference>
<dbReference type="GO" id="GO:0004497">
    <property type="term" value="F:monooxygenase activity"/>
    <property type="evidence" value="ECO:0007669"/>
    <property type="project" value="UniProtKB-KW"/>
</dbReference>
<comment type="domain">
    <text evidence="5">Has a modular structure: an endo-beta-1,4-glucanase catalytic module at the N-terminus, a linker rich in serines and threonines, and a C-terminal carbohydrate-binding module (CBM).</text>
</comment>
<keyword evidence="8" id="KW-0560">Oxidoreductase</keyword>
<evidence type="ECO:0000256" key="2">
    <source>
        <dbReference type="ARBA" id="ARBA00004613"/>
    </source>
</evidence>
<dbReference type="EC" id="1.14.99.56" evidence="5"/>
<feature type="signal peptide" evidence="6">
    <location>
        <begin position="1"/>
        <end position="20"/>
    </location>
</feature>
<dbReference type="Pfam" id="PF03443">
    <property type="entry name" value="AA9"/>
    <property type="match status" value="1"/>
</dbReference>
<dbReference type="GO" id="GO:0030245">
    <property type="term" value="P:cellulose catabolic process"/>
    <property type="evidence" value="ECO:0007669"/>
    <property type="project" value="UniProtKB-UniRule"/>
</dbReference>
<dbReference type="CDD" id="cd21175">
    <property type="entry name" value="LPMO_AA9"/>
    <property type="match status" value="1"/>
</dbReference>
<dbReference type="PANTHER" id="PTHR33353">
    <property type="entry name" value="PUTATIVE (AFU_ORTHOLOGUE AFUA_1G12560)-RELATED"/>
    <property type="match status" value="1"/>
</dbReference>
<comment type="catalytic activity">
    <reaction evidence="5">
        <text>[(1-&gt;4)-beta-D-glucosyl]n+m + reduced acceptor + O2 = 4-dehydro-beta-D-glucosyl-[(1-&gt;4)-beta-D-glucosyl]n-1 + [(1-&gt;4)-beta-D-glucosyl]m + acceptor + H2O.</text>
        <dbReference type="EC" id="1.14.99.56"/>
    </reaction>
</comment>
<keyword evidence="5" id="KW-0624">Polysaccharide degradation</keyword>
<evidence type="ECO:0000313" key="8">
    <source>
        <dbReference type="EMBL" id="KAF2712316.1"/>
    </source>
</evidence>
<evidence type="ECO:0000256" key="3">
    <source>
        <dbReference type="ARBA" id="ARBA00022525"/>
    </source>
</evidence>
<evidence type="ECO:0000256" key="6">
    <source>
        <dbReference type="SAM" id="SignalP"/>
    </source>
</evidence>
<keyword evidence="3 5" id="KW-0964">Secreted</keyword>
<comment type="function">
    <text evidence="5">Lytic polysaccharide monooxygenase (LMPO) that depolymerizes crystalline and amorphous polysaccharides via the oxidation of scissile alpha- or beta-(1-4)-glycosidic bonds, yielding C1 and/or C4 oxidation products. Catalysis by LPMOs requires the reduction of the active-site copper from Cu(II) to Cu(I) by a reducing agent and H(2)O(2) or O(2) as a cosubstrate.</text>
</comment>
<dbReference type="AlphaFoldDB" id="A0A6G1KHD4"/>
<evidence type="ECO:0000256" key="1">
    <source>
        <dbReference type="ARBA" id="ARBA00001973"/>
    </source>
</evidence>
<comment type="cofactor">
    <cofactor evidence="1">
        <name>Cu(2+)</name>
        <dbReference type="ChEBI" id="CHEBI:29036"/>
    </cofactor>
</comment>
<keyword evidence="4 5" id="KW-1015">Disulfide bond</keyword>
<dbReference type="InterPro" id="IPR049892">
    <property type="entry name" value="AA9"/>
</dbReference>
<proteinExistence type="predicted"/>
<keyword evidence="6" id="KW-0732">Signal</keyword>
<comment type="subcellular location">
    <subcellularLocation>
        <location evidence="2 5">Secreted</location>
    </subcellularLocation>
</comment>
<gene>
    <name evidence="8" type="ORF">K504DRAFT_464404</name>
</gene>
<accession>A0A6G1KHD4</accession>
<keyword evidence="5" id="KW-0136">Cellulose degradation</keyword>
<name>A0A6G1KHD4_9PLEO</name>
<dbReference type="GO" id="GO:0005576">
    <property type="term" value="C:extracellular region"/>
    <property type="evidence" value="ECO:0007669"/>
    <property type="project" value="UniProtKB-SubCell"/>
</dbReference>
<dbReference type="GO" id="GO:0030248">
    <property type="term" value="F:cellulose binding"/>
    <property type="evidence" value="ECO:0007669"/>
    <property type="project" value="UniProtKB-UniRule"/>
</dbReference>
<organism evidence="8 9">
    <name type="scientific">Pleomassaria siparia CBS 279.74</name>
    <dbReference type="NCBI Taxonomy" id="1314801"/>
    <lineage>
        <taxon>Eukaryota</taxon>
        <taxon>Fungi</taxon>
        <taxon>Dikarya</taxon>
        <taxon>Ascomycota</taxon>
        <taxon>Pezizomycotina</taxon>
        <taxon>Dothideomycetes</taxon>
        <taxon>Pleosporomycetidae</taxon>
        <taxon>Pleosporales</taxon>
        <taxon>Pleomassariaceae</taxon>
        <taxon>Pleomassaria</taxon>
    </lineage>
</organism>
<evidence type="ECO:0000313" key="9">
    <source>
        <dbReference type="Proteomes" id="UP000799428"/>
    </source>
</evidence>
<dbReference type="GO" id="GO:0008810">
    <property type="term" value="F:cellulase activity"/>
    <property type="evidence" value="ECO:0007669"/>
    <property type="project" value="UniProtKB-UniRule"/>
</dbReference>
<feature type="chain" id="PRO_5026288335" description="AA9 family lytic polysaccharide monooxygenase" evidence="6">
    <location>
        <begin position="21"/>
        <end position="254"/>
    </location>
</feature>